<dbReference type="CDD" id="cd00383">
    <property type="entry name" value="trans_reg_C"/>
    <property type="match status" value="1"/>
</dbReference>
<evidence type="ECO:0000259" key="3">
    <source>
        <dbReference type="PROSITE" id="PS51755"/>
    </source>
</evidence>
<evidence type="ECO:0000313" key="5">
    <source>
        <dbReference type="Proteomes" id="UP001060275"/>
    </source>
</evidence>
<dbReference type="Gene3D" id="1.10.10.10">
    <property type="entry name" value="Winged helix-like DNA-binding domain superfamily/Winged helix DNA-binding domain"/>
    <property type="match status" value="1"/>
</dbReference>
<dbReference type="SUPFAM" id="SSF46894">
    <property type="entry name" value="C-terminal effector domain of the bipartite response regulators"/>
    <property type="match status" value="1"/>
</dbReference>
<dbReference type="EMBL" id="JAMWDU010000001">
    <property type="protein sequence ID" value="MCP8885766.1"/>
    <property type="molecule type" value="Genomic_DNA"/>
</dbReference>
<reference evidence="4" key="1">
    <citation type="submission" date="2022-06" db="EMBL/GenBank/DDBJ databases">
        <title>Devosia sp. XJ19-45 genome assembly.</title>
        <authorList>
            <person name="Li B."/>
            <person name="Cai M."/>
            <person name="Nie G."/>
            <person name="Li W."/>
        </authorList>
    </citation>
    <scope>NUCLEOTIDE SEQUENCE</scope>
    <source>
        <strain evidence="4">XJ19-45</strain>
    </source>
</reference>
<evidence type="ECO:0000313" key="4">
    <source>
        <dbReference type="EMBL" id="MCP8885766.1"/>
    </source>
</evidence>
<dbReference type="Gene3D" id="3.40.50.300">
    <property type="entry name" value="P-loop containing nucleotide triphosphate hydrolases"/>
    <property type="match status" value="1"/>
</dbReference>
<dbReference type="PANTHER" id="PTHR47691:SF3">
    <property type="entry name" value="HTH-TYPE TRANSCRIPTIONAL REGULATOR RV0890C-RELATED"/>
    <property type="match status" value="1"/>
</dbReference>
<dbReference type="GO" id="GO:0003677">
    <property type="term" value="F:DNA binding"/>
    <property type="evidence" value="ECO:0007669"/>
    <property type="project" value="UniProtKB-UniRule"/>
</dbReference>
<dbReference type="InterPro" id="IPR036388">
    <property type="entry name" value="WH-like_DNA-bd_sf"/>
</dbReference>
<protein>
    <submittedName>
        <fullName evidence="4">Winged helix-turn-helix domain-containing protein</fullName>
    </submittedName>
</protein>
<dbReference type="InterPro" id="IPR016032">
    <property type="entry name" value="Sig_transdc_resp-reg_C-effctor"/>
</dbReference>
<gene>
    <name evidence="4" type="ORF">NF348_01475</name>
</gene>
<comment type="caution">
    <text evidence="4">The sequence shown here is derived from an EMBL/GenBank/DDBJ whole genome shotgun (WGS) entry which is preliminary data.</text>
</comment>
<dbReference type="Pfam" id="PF00486">
    <property type="entry name" value="Trans_reg_C"/>
    <property type="match status" value="1"/>
</dbReference>
<evidence type="ECO:0000256" key="1">
    <source>
        <dbReference type="ARBA" id="ARBA00023125"/>
    </source>
</evidence>
<dbReference type="RefSeq" id="WP_254673027.1">
    <property type="nucleotide sequence ID" value="NZ_JAMWDU010000001.1"/>
</dbReference>
<dbReference type="PROSITE" id="PS51755">
    <property type="entry name" value="OMPR_PHOB"/>
    <property type="match status" value="1"/>
</dbReference>
<proteinExistence type="predicted"/>
<dbReference type="GO" id="GO:0006355">
    <property type="term" value="P:regulation of DNA-templated transcription"/>
    <property type="evidence" value="ECO:0007669"/>
    <property type="project" value="InterPro"/>
</dbReference>
<accession>A0A9Q4ALF5</accession>
<keyword evidence="5" id="KW-1185">Reference proteome</keyword>
<dbReference type="InterPro" id="IPR001867">
    <property type="entry name" value="OmpR/PhoB-type_DNA-bd"/>
</dbReference>
<name>A0A9Q4ALF5_9HYPH</name>
<sequence length="935" mass="102208">MAIDTPHGDPEPAEVFNDQVFHFGDFRLDVARHLLFRGDQHLRLGSRAMSILVFLLERPGELVTKEHLVRVAWPETFVEDINLRVHMSALRRALGDRSSNPRYIANVVGRGYRFIAPVNASPSRSRADAQPHRPSRPRQFIGKSNALIGRDAALEAITTLAESHRLVTLTGPPGVGKTALASVAAGRLAQRLEVGAVQIDLCGQLADDQIAGRLFEGLELPQGLPLAQLGAHIGTTGMLVILDGCEAGIEAAARVAETLMVTCPGIRVLATSREALRASNERVYHVAPLDLPTDETRTLGDVMRCPSTRMLVERVQAGGIPTGFSDRDVPRLIAICRKLGGFPVAIEMAASSIQVFGLKEVDARLVAGVDFLVDDRRSSTGGRRAFREVIEQDIDGLQPQECRLLEALSVFAGAFSLREATKLAQAQPARHTVIALLGALVAKSQLLLARTGGKVAYRMPMPFRAVAYERLRGSPAWPRIASEHAQIVLDQLREALAHWRGISRSGWLERHSELALELSGALAWCLSEGGDLRLGAQLITEGLPVLLRACRCEDAIRFARLALDVPGAMTPKQRMSLLLHLARSEQNPEGLFATDARRHLLESGALRRQIATPQATAEWALAAATVSLRSGRLERARKLAKVAADLTSGPDVADLIYTAQRLLAEVHHYQGDQRGSMLHAQRALARYAPGAEQATPMLASPSSGALRIVAAKQLWLRGKANQARAVMFEALTFAAEDGPEALCEALALGACPLLLWCGDDERAALHIGRLEREAEFSALTHWLSWASLYRKVIAHISMREGRRSEGSVAFLPTSLLQAETWVTLTSSTRGASLPLHLTSGWCRAEILRAEALTRLNNGQDDEAVAQLRLALSHANEQGELAWELRAAMSLARFWRHERSKEAYDLLRGLFDRFEEGHDTSDLLAAKVLLKQLRAD</sequence>
<keyword evidence="1 2" id="KW-0238">DNA-binding</keyword>
<evidence type="ECO:0000256" key="2">
    <source>
        <dbReference type="PROSITE-ProRule" id="PRU01091"/>
    </source>
</evidence>
<dbReference type="PANTHER" id="PTHR47691">
    <property type="entry name" value="REGULATOR-RELATED"/>
    <property type="match status" value="1"/>
</dbReference>
<organism evidence="4 5">
    <name type="scientific">Devosia ureilytica</name>
    <dbReference type="NCBI Taxonomy" id="2952754"/>
    <lineage>
        <taxon>Bacteria</taxon>
        <taxon>Pseudomonadati</taxon>
        <taxon>Pseudomonadota</taxon>
        <taxon>Alphaproteobacteria</taxon>
        <taxon>Hyphomicrobiales</taxon>
        <taxon>Devosiaceae</taxon>
        <taxon>Devosia</taxon>
    </lineage>
</organism>
<dbReference type="Proteomes" id="UP001060275">
    <property type="component" value="Unassembled WGS sequence"/>
</dbReference>
<feature type="DNA-binding region" description="OmpR/PhoB-type" evidence="2">
    <location>
        <begin position="18"/>
        <end position="116"/>
    </location>
</feature>
<dbReference type="GO" id="GO:0000160">
    <property type="term" value="P:phosphorelay signal transduction system"/>
    <property type="evidence" value="ECO:0007669"/>
    <property type="project" value="InterPro"/>
</dbReference>
<feature type="domain" description="OmpR/PhoB-type" evidence="3">
    <location>
        <begin position="18"/>
        <end position="116"/>
    </location>
</feature>
<dbReference type="InterPro" id="IPR027417">
    <property type="entry name" value="P-loop_NTPase"/>
</dbReference>
<dbReference type="SUPFAM" id="SSF52540">
    <property type="entry name" value="P-loop containing nucleoside triphosphate hydrolases"/>
    <property type="match status" value="1"/>
</dbReference>
<dbReference type="AlphaFoldDB" id="A0A9Q4ALF5"/>
<dbReference type="SMART" id="SM00862">
    <property type="entry name" value="Trans_reg_C"/>
    <property type="match status" value="1"/>
</dbReference>